<dbReference type="InterPro" id="IPR013035">
    <property type="entry name" value="PEP_carboxykinase_C"/>
</dbReference>
<evidence type="ECO:0000259" key="1">
    <source>
        <dbReference type="Pfam" id="PF00821"/>
    </source>
</evidence>
<evidence type="ECO:0000313" key="2">
    <source>
        <dbReference type="EMBL" id="GFS19999.1"/>
    </source>
</evidence>
<dbReference type="GO" id="GO:0046327">
    <property type="term" value="P:glycerol biosynthetic process from pyruvate"/>
    <property type="evidence" value="ECO:0007669"/>
    <property type="project" value="TreeGrafter"/>
</dbReference>
<dbReference type="GO" id="GO:0071333">
    <property type="term" value="P:cellular response to glucose stimulus"/>
    <property type="evidence" value="ECO:0007669"/>
    <property type="project" value="TreeGrafter"/>
</dbReference>
<dbReference type="GO" id="GO:0033993">
    <property type="term" value="P:response to lipid"/>
    <property type="evidence" value="ECO:0007669"/>
    <property type="project" value="TreeGrafter"/>
</dbReference>
<gene>
    <name evidence="2" type="ORF">ElyMa_001558400</name>
</gene>
<protein>
    <submittedName>
        <fullName evidence="2">Phosphoenolpyruvate carboxykinase [GTP]</fullName>
    </submittedName>
</protein>
<dbReference type="GO" id="GO:0019543">
    <property type="term" value="P:propionate catabolic process"/>
    <property type="evidence" value="ECO:0007669"/>
    <property type="project" value="TreeGrafter"/>
</dbReference>
<keyword evidence="3" id="KW-1185">Reference proteome</keyword>
<dbReference type="Gene3D" id="3.90.228.20">
    <property type="match status" value="1"/>
</dbReference>
<dbReference type="Proteomes" id="UP000762676">
    <property type="component" value="Unassembled WGS sequence"/>
</dbReference>
<dbReference type="GO" id="GO:0005525">
    <property type="term" value="F:GTP binding"/>
    <property type="evidence" value="ECO:0007669"/>
    <property type="project" value="InterPro"/>
</dbReference>
<dbReference type="InterPro" id="IPR035077">
    <property type="entry name" value="PEP_carboxykinase_GTP_C"/>
</dbReference>
<comment type="caution">
    <text evidence="2">The sequence shown here is derived from an EMBL/GenBank/DDBJ whole genome shotgun (WGS) entry which is preliminary data.</text>
</comment>
<dbReference type="GO" id="GO:0004613">
    <property type="term" value="F:phosphoenolpyruvate carboxykinase (GTP) activity"/>
    <property type="evidence" value="ECO:0007669"/>
    <property type="project" value="TreeGrafter"/>
</dbReference>
<dbReference type="PANTHER" id="PTHR11561">
    <property type="entry name" value="PHOSPHOENOLPYRUVATE CARBOXYKINASE"/>
    <property type="match status" value="1"/>
</dbReference>
<dbReference type="GO" id="GO:0030145">
    <property type="term" value="F:manganese ion binding"/>
    <property type="evidence" value="ECO:0007669"/>
    <property type="project" value="TreeGrafter"/>
</dbReference>
<feature type="domain" description="Phosphoenolpyruvate carboxykinase C-terminal P-loop" evidence="1">
    <location>
        <begin position="1"/>
        <end position="111"/>
    </location>
</feature>
<dbReference type="PANTHER" id="PTHR11561:SF0">
    <property type="entry name" value="PHOSPHOENOLPYRUVATE CARBOXYKINASE [GTP]-RELATED"/>
    <property type="match status" value="1"/>
</dbReference>
<dbReference type="GO" id="GO:0042594">
    <property type="term" value="P:response to starvation"/>
    <property type="evidence" value="ECO:0007669"/>
    <property type="project" value="TreeGrafter"/>
</dbReference>
<dbReference type="Pfam" id="PF00821">
    <property type="entry name" value="PEPCK_GTP"/>
    <property type="match status" value="1"/>
</dbReference>
<accession>A0AAV4JBF5</accession>
<proteinExistence type="predicted"/>
<dbReference type="SUPFAM" id="SSF53795">
    <property type="entry name" value="PEP carboxykinase-like"/>
    <property type="match status" value="1"/>
</dbReference>
<sequence length="120" mass="13997">MPKIFHVNWFRKDEEGKFLWPGFSENIRVLDWIIRRCEGDRSIVVSTPIGLLPRKGSINTNGLPPIKESELFSFPKQYWLNDTCESRKFLEDQVGVDTPAIIFKLLEEQENALRNFQLGT</sequence>
<dbReference type="EMBL" id="BMAT01003095">
    <property type="protein sequence ID" value="GFS19999.1"/>
    <property type="molecule type" value="Genomic_DNA"/>
</dbReference>
<evidence type="ECO:0000313" key="3">
    <source>
        <dbReference type="Proteomes" id="UP000762676"/>
    </source>
</evidence>
<name>A0AAV4JBF5_9GAST</name>
<dbReference type="GO" id="GO:0006107">
    <property type="term" value="P:oxaloacetate metabolic process"/>
    <property type="evidence" value="ECO:0007669"/>
    <property type="project" value="TreeGrafter"/>
</dbReference>
<dbReference type="AlphaFoldDB" id="A0AAV4JBF5"/>
<reference evidence="2 3" key="1">
    <citation type="journal article" date="2021" name="Elife">
        <title>Chloroplast acquisition without the gene transfer in kleptoplastic sea slugs, Plakobranchus ocellatus.</title>
        <authorList>
            <person name="Maeda T."/>
            <person name="Takahashi S."/>
            <person name="Yoshida T."/>
            <person name="Shimamura S."/>
            <person name="Takaki Y."/>
            <person name="Nagai Y."/>
            <person name="Toyoda A."/>
            <person name="Suzuki Y."/>
            <person name="Arimoto A."/>
            <person name="Ishii H."/>
            <person name="Satoh N."/>
            <person name="Nishiyama T."/>
            <person name="Hasebe M."/>
            <person name="Maruyama T."/>
            <person name="Minagawa J."/>
            <person name="Obokata J."/>
            <person name="Shigenobu S."/>
        </authorList>
    </citation>
    <scope>NUCLEOTIDE SEQUENCE [LARGE SCALE GENOMIC DNA]</scope>
</reference>
<dbReference type="InterPro" id="IPR008209">
    <property type="entry name" value="PEP_carboxykinase_GTP"/>
</dbReference>
<organism evidence="2 3">
    <name type="scientific">Elysia marginata</name>
    <dbReference type="NCBI Taxonomy" id="1093978"/>
    <lineage>
        <taxon>Eukaryota</taxon>
        <taxon>Metazoa</taxon>
        <taxon>Spiralia</taxon>
        <taxon>Lophotrochozoa</taxon>
        <taxon>Mollusca</taxon>
        <taxon>Gastropoda</taxon>
        <taxon>Heterobranchia</taxon>
        <taxon>Euthyneura</taxon>
        <taxon>Panpulmonata</taxon>
        <taxon>Sacoglossa</taxon>
        <taxon>Placobranchoidea</taxon>
        <taxon>Plakobranchidae</taxon>
        <taxon>Elysia</taxon>
    </lineage>
</organism>
<dbReference type="GO" id="GO:0006094">
    <property type="term" value="P:gluconeogenesis"/>
    <property type="evidence" value="ECO:0007669"/>
    <property type="project" value="InterPro"/>
</dbReference>
<dbReference type="GO" id="GO:0005829">
    <property type="term" value="C:cytosol"/>
    <property type="evidence" value="ECO:0007669"/>
    <property type="project" value="TreeGrafter"/>
</dbReference>